<dbReference type="InterPro" id="IPR013783">
    <property type="entry name" value="Ig-like_fold"/>
</dbReference>
<dbReference type="InterPro" id="IPR036116">
    <property type="entry name" value="FN3_sf"/>
</dbReference>
<dbReference type="Proteomes" id="UP001319180">
    <property type="component" value="Unassembled WGS sequence"/>
</dbReference>
<evidence type="ECO:0000256" key="5">
    <source>
        <dbReference type="ARBA" id="ARBA00023180"/>
    </source>
</evidence>
<dbReference type="SMART" id="SM00060">
    <property type="entry name" value="FN3"/>
    <property type="match status" value="2"/>
</dbReference>
<dbReference type="GO" id="GO:0009897">
    <property type="term" value="C:external side of plasma membrane"/>
    <property type="evidence" value="ECO:0007669"/>
    <property type="project" value="TreeGrafter"/>
</dbReference>
<organism evidence="8 9">
    <name type="scientific">Dawidia soli</name>
    <dbReference type="NCBI Taxonomy" id="2782352"/>
    <lineage>
        <taxon>Bacteria</taxon>
        <taxon>Pseudomonadati</taxon>
        <taxon>Bacteroidota</taxon>
        <taxon>Cytophagia</taxon>
        <taxon>Cytophagales</taxon>
        <taxon>Chryseotaleaceae</taxon>
        <taxon>Dawidia</taxon>
    </lineage>
</organism>
<reference evidence="8 9" key="1">
    <citation type="submission" date="2021-05" db="EMBL/GenBank/DDBJ databases">
        <title>A Polyphasic approach of four new species of the genus Ohtaekwangia: Ohtaekwangia histidinii sp. nov., Ohtaekwangia cretensis sp. nov., Ohtaekwangia indiensis sp. nov., Ohtaekwangia reichenbachii sp. nov. from diverse environment.</title>
        <authorList>
            <person name="Octaviana S."/>
        </authorList>
    </citation>
    <scope>NUCLEOTIDE SEQUENCE [LARGE SCALE GENOMIC DNA]</scope>
    <source>
        <strain evidence="8 9">PWU37</strain>
    </source>
</reference>
<proteinExistence type="predicted"/>
<evidence type="ECO:0000256" key="2">
    <source>
        <dbReference type="ARBA" id="ARBA00022737"/>
    </source>
</evidence>
<dbReference type="GO" id="GO:0004896">
    <property type="term" value="F:cytokine receptor activity"/>
    <property type="evidence" value="ECO:0007669"/>
    <property type="project" value="TreeGrafter"/>
</dbReference>
<accession>A0AAP2GHE6</accession>
<feature type="chain" id="PRO_5042916989" evidence="6">
    <location>
        <begin position="21"/>
        <end position="1805"/>
    </location>
</feature>
<dbReference type="PANTHER" id="PTHR23036:SF151">
    <property type="entry name" value="FIBRONECTIN TYPE-III DOMAIN-CONTAINING PROTEIN"/>
    <property type="match status" value="1"/>
</dbReference>
<keyword evidence="2" id="KW-0677">Repeat</keyword>
<protein>
    <submittedName>
        <fullName evidence="8">Fibronectin type III domain-containing protein</fullName>
    </submittedName>
</protein>
<dbReference type="InterPro" id="IPR050379">
    <property type="entry name" value="Type-I_Cytokine_Rcpt"/>
</dbReference>
<dbReference type="Pfam" id="PF00041">
    <property type="entry name" value="fn3"/>
    <property type="match status" value="1"/>
</dbReference>
<feature type="domain" description="Fibronectin type-III" evidence="7">
    <location>
        <begin position="297"/>
        <end position="389"/>
    </location>
</feature>
<sequence length="1805" mass="199524">MRKTLKLLKRILLISALALAASTARLYAQTYPVQVSTQIKPPYSPYLSDYSAVGAERFMVNFVLRDPTLPEYRCKLRLTIEGVGITIRTKQSFVPQPLVLPGGGIPLQLYGEELEEYFNPNNLDFAGFSKAQYTKGAKLPDGVYRFTVEVLDYNRGTLVSNKGTTVAFIILNDPPLLNMPRTDTKVRIVDPTNIPFTWTPRHTGSPNAAFTTEYIFRLVEIWPATRNPYDAFLSQQPLYEITTNSTQIVYGPAEPALIPGRKYAWQVQAKDVEGRDLFKNLGKSEVFVFQFGDALGAPEGLYLQTANPTSLVVRWEQNVAGTDAVKYRVRYRPHKDRAHDNWYEEESQEQWRALTQLQPDTEYEVQVRAEQNVQVSEYGPVKVFKTALPGANEFVCKSDVTPPPAPTTNAPAVRLGINDTIHAGGYDVLVRELSENNNGVYTGSGMAIVPWFMSAKVRVTFKKISVNEQHWLTSGEIKSVWNPDSKFLVTPDKKPDPSTRPSNGEVPVTVAETETLIEIKGTSIVAVTKNEDGDIEIATSDGETKTLEKGKSYSIADETGNGYIVSKDGEITKVTAQEARDAAGRGDRNYTLTLAFRKGVGKLGFDEKQHDALASFYQQLESGAYIPWKAVTSAQADPVQAVLEGTDVEPDKIRFEVNGVPVTPTRDGNDFTLSLRGKTGGMVEELLALYAPTDTSKDDVLGKLNLVSYDKISRKLVVVPVNDNGVPGGLSAAAITQQLNDIYGQAVAAWEVKVDPSLSVPLDATFDEGESGILTNYTGDMKKVINAYGPFVDKTYYLFLVSKPRTDPDAIGYMPRSRQAGFLFVDNLDAGNVVEAIGHELGHGAFNLKHTFSEFGGLAKGTTDNLMDYNHGTALYKYQWDYIHEPQRVFGLFEGDEESESAVITLADASLAGIAWGIDENPDDGFEGGASFILANGSVLVFKKGIAVEKLANGHFKIGSEEYVTLFYVDAKGGVSDKFMGLYETTKLATIPKKDDGGWKKSDLDNGKGWYSQESYKLFPFIRDHTVAYSKDLLARKDLNIDKAIQISLLLEQFTDEMYEAYQQSPDAKEGPCRYIMVSEPGIDYSGCWDELIKSLEDYLQRHRNAIEALIAEIDKPTIDRSVIKDRFVDLDQSNYGILTVPERTKLLSYLVTGAMVGDYYFFGGEESFAIKTLKNTPPEQVPDLLAALEAKPVSLNCGEKAANASSSLLYNLNSKVHDGILGLAAGNYTEMMAVIKNLLLKSPDFEDRLLRLFEDDISKRTVSLHAHVPKPRLEGDYSYIGTTLELQFANWAADSKGNEDSQIRYKVEEEVWRDAESVVVSMPTGEGVVEHTLAPFELVALTNYSDLSIVDAATEAPAGQVVFVPVIFLKYIDIKGDNDAIQDVAFNILDAATMVTGAGAIVKLTRATAAVNKWIKYGKIALRALEVANAAGNLTLRTMQSELPEPEFKEAVEWSDKAMLAIGAAELIRGGIKGMPKALSKAKALTYTMNRATVYGFVKAIIKVEGKLSAKAASKKAAQQMLELKNKIVNDWKLKHGEDLEDVIRKEMAAAFKVEELFAAFKARLTARVGGAKDFTLKHTDKQIKEMMQKGLELDLPEDVIEDFIFISCRNDKPIAAAELVKQMDNWVNVVSNPNVRGYPYKFLSKDQFQAFSNELKAGLDKIGIPSDNVRIQGSSLRTPDAKDVDMAVLISDADFDQFLVKRFSKRIATKAGTALDLTGKSAEELRLLANDILANPKNYTNQAESFSKAMRERKIGAYSNDKIIPGHKDLYHQIQGNYSNLEIDNLTVQTAGGTFDLKPFITL</sequence>
<dbReference type="SUPFAM" id="SSF49265">
    <property type="entry name" value="Fibronectin type III"/>
    <property type="match status" value="1"/>
</dbReference>
<keyword evidence="3" id="KW-1015">Disulfide bond</keyword>
<dbReference type="PROSITE" id="PS50853">
    <property type="entry name" value="FN3"/>
    <property type="match status" value="1"/>
</dbReference>
<dbReference type="Gene3D" id="2.60.40.10">
    <property type="entry name" value="Immunoglobulins"/>
    <property type="match status" value="1"/>
</dbReference>
<keyword evidence="5" id="KW-0325">Glycoprotein</keyword>
<keyword evidence="9" id="KW-1185">Reference proteome</keyword>
<evidence type="ECO:0000256" key="3">
    <source>
        <dbReference type="ARBA" id="ARBA00023157"/>
    </source>
</evidence>
<evidence type="ECO:0000313" key="9">
    <source>
        <dbReference type="Proteomes" id="UP001319180"/>
    </source>
</evidence>
<feature type="signal peptide" evidence="6">
    <location>
        <begin position="1"/>
        <end position="20"/>
    </location>
</feature>
<evidence type="ECO:0000313" key="8">
    <source>
        <dbReference type="EMBL" id="MBT1686330.1"/>
    </source>
</evidence>
<dbReference type="GO" id="GO:0019955">
    <property type="term" value="F:cytokine binding"/>
    <property type="evidence" value="ECO:0007669"/>
    <property type="project" value="TreeGrafter"/>
</dbReference>
<dbReference type="RefSeq" id="WP_254089571.1">
    <property type="nucleotide sequence ID" value="NZ_JAHESC010000007.1"/>
</dbReference>
<evidence type="ECO:0000256" key="1">
    <source>
        <dbReference type="ARBA" id="ARBA00022729"/>
    </source>
</evidence>
<evidence type="ECO:0000256" key="4">
    <source>
        <dbReference type="ARBA" id="ARBA00023170"/>
    </source>
</evidence>
<keyword evidence="1 6" id="KW-0732">Signal</keyword>
<dbReference type="GO" id="GO:0043235">
    <property type="term" value="C:receptor complex"/>
    <property type="evidence" value="ECO:0007669"/>
    <property type="project" value="TreeGrafter"/>
</dbReference>
<gene>
    <name evidence="8" type="ORF">KK078_07180</name>
</gene>
<dbReference type="CDD" id="cd00063">
    <property type="entry name" value="FN3"/>
    <property type="match status" value="1"/>
</dbReference>
<dbReference type="PANTHER" id="PTHR23036">
    <property type="entry name" value="CYTOKINE RECEPTOR"/>
    <property type="match status" value="1"/>
</dbReference>
<dbReference type="InterPro" id="IPR003961">
    <property type="entry name" value="FN3_dom"/>
</dbReference>
<name>A0AAP2GHE6_9BACT</name>
<dbReference type="EMBL" id="JAHESC010000007">
    <property type="protein sequence ID" value="MBT1686330.1"/>
    <property type="molecule type" value="Genomic_DNA"/>
</dbReference>
<evidence type="ECO:0000256" key="6">
    <source>
        <dbReference type="SAM" id="SignalP"/>
    </source>
</evidence>
<keyword evidence="4" id="KW-0675">Receptor</keyword>
<evidence type="ECO:0000259" key="7">
    <source>
        <dbReference type="PROSITE" id="PS50853"/>
    </source>
</evidence>
<comment type="caution">
    <text evidence="8">The sequence shown here is derived from an EMBL/GenBank/DDBJ whole genome shotgun (WGS) entry which is preliminary data.</text>
</comment>